<proteinExistence type="predicted"/>
<reference evidence="3" key="1">
    <citation type="submission" date="2016-06" db="EMBL/GenBank/DDBJ databases">
        <title>Parallel loss of symbiosis genes in relatives of nitrogen-fixing non-legume Parasponia.</title>
        <authorList>
            <person name="Van Velzen R."/>
            <person name="Holmer R."/>
            <person name="Bu F."/>
            <person name="Rutten L."/>
            <person name="Van Zeijl A."/>
            <person name="Liu W."/>
            <person name="Santuari L."/>
            <person name="Cao Q."/>
            <person name="Sharma T."/>
            <person name="Shen D."/>
            <person name="Roswanjaya Y."/>
            <person name="Wardhani T."/>
            <person name="Kalhor M.S."/>
            <person name="Jansen J."/>
            <person name="Van den Hoogen J."/>
            <person name="Gungor B."/>
            <person name="Hartog M."/>
            <person name="Hontelez J."/>
            <person name="Verver J."/>
            <person name="Yang W.-C."/>
            <person name="Schijlen E."/>
            <person name="Repin R."/>
            <person name="Schilthuizen M."/>
            <person name="Schranz E."/>
            <person name="Heidstra R."/>
            <person name="Miyata K."/>
            <person name="Fedorova E."/>
            <person name="Kohlen W."/>
            <person name="Bisseling T."/>
            <person name="Smit S."/>
            <person name="Geurts R."/>
        </authorList>
    </citation>
    <scope>NUCLEOTIDE SEQUENCE [LARGE SCALE GENOMIC DNA]</scope>
    <source>
        <strain evidence="3">cv. WU1-14</strain>
    </source>
</reference>
<evidence type="ECO:0000256" key="1">
    <source>
        <dbReference type="SAM" id="MobiDB-lite"/>
    </source>
</evidence>
<feature type="compositionally biased region" description="Basic residues" evidence="1">
    <location>
        <begin position="17"/>
        <end position="38"/>
    </location>
</feature>
<organism evidence="2 3">
    <name type="scientific">Parasponia andersonii</name>
    <name type="common">Sponia andersonii</name>
    <dbReference type="NCBI Taxonomy" id="3476"/>
    <lineage>
        <taxon>Eukaryota</taxon>
        <taxon>Viridiplantae</taxon>
        <taxon>Streptophyta</taxon>
        <taxon>Embryophyta</taxon>
        <taxon>Tracheophyta</taxon>
        <taxon>Spermatophyta</taxon>
        <taxon>Magnoliopsida</taxon>
        <taxon>eudicotyledons</taxon>
        <taxon>Gunneridae</taxon>
        <taxon>Pentapetalae</taxon>
        <taxon>rosids</taxon>
        <taxon>fabids</taxon>
        <taxon>Rosales</taxon>
        <taxon>Cannabaceae</taxon>
        <taxon>Parasponia</taxon>
    </lineage>
</organism>
<feature type="region of interest" description="Disordered" evidence="1">
    <location>
        <begin position="12"/>
        <end position="42"/>
    </location>
</feature>
<dbReference type="AlphaFoldDB" id="A0A2P5BS21"/>
<keyword evidence="3" id="KW-1185">Reference proteome</keyword>
<dbReference type="Proteomes" id="UP000237105">
    <property type="component" value="Unassembled WGS sequence"/>
</dbReference>
<dbReference type="OrthoDB" id="10456432at2759"/>
<evidence type="ECO:0000313" key="3">
    <source>
        <dbReference type="Proteomes" id="UP000237105"/>
    </source>
</evidence>
<accession>A0A2P5BS21</accession>
<dbReference type="EMBL" id="JXTB01000231">
    <property type="protein sequence ID" value="PON51592.1"/>
    <property type="molecule type" value="Genomic_DNA"/>
</dbReference>
<gene>
    <name evidence="2" type="ORF">PanWU01x14_215290</name>
</gene>
<name>A0A2P5BS21_PARAD</name>
<evidence type="ECO:0000313" key="2">
    <source>
        <dbReference type="EMBL" id="PON51592.1"/>
    </source>
</evidence>
<protein>
    <submittedName>
        <fullName evidence="2">Uncharacterized protein</fullName>
    </submittedName>
</protein>
<comment type="caution">
    <text evidence="2">The sequence shown here is derived from an EMBL/GenBank/DDBJ whole genome shotgun (WGS) entry which is preliminary data.</text>
</comment>
<sequence>MYLPTIYQIQDSNQSRSKQKTRVKLTSKHRIRKKRKEQRKNLCSRNVSSSVGEIGIKSISTHIFGHGTLITCRSSLEYLQSLCKIWGRHFQKSIQTKLC</sequence>